<dbReference type="Gene3D" id="1.10.260.40">
    <property type="entry name" value="lambda repressor-like DNA-binding domains"/>
    <property type="match status" value="1"/>
</dbReference>
<protein>
    <submittedName>
        <fullName evidence="2 3">Transcriptional regulator</fullName>
    </submittedName>
</protein>
<evidence type="ECO:0000313" key="3">
    <source>
        <dbReference type="EMBL" id="OOL79923.1"/>
    </source>
</evidence>
<dbReference type="RefSeq" id="WP_002303266.1">
    <property type="nucleotide sequence ID" value="NZ_BLAC01000001.1"/>
</dbReference>
<evidence type="ECO:0000259" key="1">
    <source>
        <dbReference type="PROSITE" id="PS50943"/>
    </source>
</evidence>
<dbReference type="SMART" id="SM00530">
    <property type="entry name" value="HTH_XRE"/>
    <property type="match status" value="1"/>
</dbReference>
<dbReference type="Proteomes" id="UP000191171">
    <property type="component" value="Unassembled WGS sequence"/>
</dbReference>
<evidence type="ECO:0000313" key="2">
    <source>
        <dbReference type="EMBL" id="KAB7578197.1"/>
    </source>
</evidence>
<dbReference type="Pfam" id="PF13443">
    <property type="entry name" value="HTH_26"/>
    <property type="match status" value="1"/>
</dbReference>
<evidence type="ECO:0000313" key="5">
    <source>
        <dbReference type="Proteomes" id="UP000469871"/>
    </source>
</evidence>
<dbReference type="EMBL" id="WEFP01000001">
    <property type="protein sequence ID" value="KAB7578197.1"/>
    <property type="molecule type" value="Genomic_DNA"/>
</dbReference>
<reference evidence="3 4" key="1">
    <citation type="submission" date="2017-02" db="EMBL/GenBank/DDBJ databases">
        <title>Clonality and virulence of isolates of VRE in Hematopoietic Stem Cell Transplanted (HSCT) patients.</title>
        <authorList>
            <person name="Marchi A.P."/>
            <person name="Martins R.C."/>
            <person name="Marie S.K."/>
            <person name="Levin A.S."/>
            <person name="Costa S.F."/>
        </authorList>
    </citation>
    <scope>NUCLEOTIDE SEQUENCE [LARGE SCALE GENOMIC DNA]</scope>
    <source>
        <strain evidence="3 4">LIM1759</strain>
    </source>
</reference>
<dbReference type="Proteomes" id="UP000469871">
    <property type="component" value="Unassembled WGS sequence"/>
</dbReference>
<sequence>MDTAKKEKYTLRQLRALKGYSKEELSRKSKVTSRTIFIYENDVDKMRNGKYATLEKIAKALGVRVSDIFLDPDSEKPKSITGETKQVS</sequence>
<gene>
    <name evidence="3" type="ORF">B1P95_13925</name>
    <name evidence="2" type="ORF">GBM73_13240</name>
</gene>
<dbReference type="EMBL" id="MVGJ01000121">
    <property type="protein sequence ID" value="OOL79923.1"/>
    <property type="molecule type" value="Genomic_DNA"/>
</dbReference>
<reference evidence="2 5" key="2">
    <citation type="submission" date="2019-10" db="EMBL/GenBank/DDBJ databases">
        <title>Evolutionary dynamics of vancomycin-resistant Enterococcus faecium during gastrointestinal tract colonization and bloodstream infection in immunocompromised pediatric patients.</title>
        <authorList>
            <person name="Chilambi G.S."/>
            <person name="Nordstrom H.R."/>
            <person name="Evans D.R."/>
            <person name="Ferrolino J."/>
            <person name="Hayden R.T."/>
            <person name="Maron G.M."/>
            <person name="Vo A.N."/>
            <person name="Gilmore M.S."/>
            <person name="Wolf J."/>
            <person name="Rosch J.W."/>
            <person name="Van Tyne D."/>
        </authorList>
    </citation>
    <scope>NUCLEOTIDE SEQUENCE [LARGE SCALE GENOMIC DNA]</scope>
    <source>
        <strain evidence="2 5">VRECG27</strain>
    </source>
</reference>
<dbReference type="PROSITE" id="PS50943">
    <property type="entry name" value="HTH_CROC1"/>
    <property type="match status" value="1"/>
</dbReference>
<dbReference type="AlphaFoldDB" id="A0A1L2H8N7"/>
<evidence type="ECO:0000313" key="4">
    <source>
        <dbReference type="Proteomes" id="UP000191171"/>
    </source>
</evidence>
<accession>A0A1L2H8N7</accession>
<feature type="domain" description="HTH cro/C1-type" evidence="1">
    <location>
        <begin position="11"/>
        <end position="68"/>
    </location>
</feature>
<dbReference type="GO" id="GO:0003677">
    <property type="term" value="F:DNA binding"/>
    <property type="evidence" value="ECO:0007669"/>
    <property type="project" value="InterPro"/>
</dbReference>
<proteinExistence type="predicted"/>
<name>A0A1L2H8N7_ENTFC</name>
<organism evidence="3 4">
    <name type="scientific">Enterococcus faecium</name>
    <name type="common">Streptococcus faecium</name>
    <dbReference type="NCBI Taxonomy" id="1352"/>
    <lineage>
        <taxon>Bacteria</taxon>
        <taxon>Bacillati</taxon>
        <taxon>Bacillota</taxon>
        <taxon>Bacilli</taxon>
        <taxon>Lactobacillales</taxon>
        <taxon>Enterococcaceae</taxon>
        <taxon>Enterococcus</taxon>
    </lineage>
</organism>
<comment type="caution">
    <text evidence="3">The sequence shown here is derived from an EMBL/GenBank/DDBJ whole genome shotgun (WGS) entry which is preliminary data.</text>
</comment>
<dbReference type="InterPro" id="IPR010982">
    <property type="entry name" value="Lambda_DNA-bd_dom_sf"/>
</dbReference>
<dbReference type="CDD" id="cd00093">
    <property type="entry name" value="HTH_XRE"/>
    <property type="match status" value="1"/>
</dbReference>
<dbReference type="SUPFAM" id="SSF47413">
    <property type="entry name" value="lambda repressor-like DNA-binding domains"/>
    <property type="match status" value="1"/>
</dbReference>
<dbReference type="GeneID" id="66454984"/>
<dbReference type="InterPro" id="IPR001387">
    <property type="entry name" value="Cro/C1-type_HTH"/>
</dbReference>